<evidence type="ECO:0000256" key="9">
    <source>
        <dbReference type="RuleBase" id="RU003346"/>
    </source>
</evidence>
<evidence type="ECO:0000256" key="6">
    <source>
        <dbReference type="ARBA" id="ARBA00022847"/>
    </source>
</evidence>
<dbReference type="Gene3D" id="1.20.1250.20">
    <property type="entry name" value="MFS general substrate transporter like domains"/>
    <property type="match status" value="1"/>
</dbReference>
<dbReference type="SUPFAM" id="SSF103473">
    <property type="entry name" value="MFS general substrate transporter"/>
    <property type="match status" value="1"/>
</dbReference>
<evidence type="ECO:0000256" key="1">
    <source>
        <dbReference type="ARBA" id="ARBA00004141"/>
    </source>
</evidence>
<comment type="similarity">
    <text evidence="2 9">Belongs to the major facilitator superfamily. Sugar transporter (TC 2.A.1.1) family.</text>
</comment>
<dbReference type="GO" id="GO:0016020">
    <property type="term" value="C:membrane"/>
    <property type="evidence" value="ECO:0007669"/>
    <property type="project" value="UniProtKB-SubCell"/>
</dbReference>
<comment type="caution">
    <text evidence="12">The sequence shown here is derived from an EMBL/GenBank/DDBJ whole genome shotgun (WGS) entry which is preliminary data.</text>
</comment>
<evidence type="ECO:0000256" key="5">
    <source>
        <dbReference type="ARBA" id="ARBA00022692"/>
    </source>
</evidence>
<evidence type="ECO:0000259" key="11">
    <source>
        <dbReference type="PROSITE" id="PS50850"/>
    </source>
</evidence>
<evidence type="ECO:0000256" key="4">
    <source>
        <dbReference type="ARBA" id="ARBA00022597"/>
    </source>
</evidence>
<keyword evidence="5 10" id="KW-0812">Transmembrane</keyword>
<dbReference type="InterPro" id="IPR036259">
    <property type="entry name" value="MFS_trans_sf"/>
</dbReference>
<dbReference type="PANTHER" id="PTHR23500">
    <property type="entry name" value="SOLUTE CARRIER FAMILY 2, FACILITATED GLUCOSE TRANSPORTER"/>
    <property type="match status" value="1"/>
</dbReference>
<keyword evidence="8 10" id="KW-0472">Membrane</keyword>
<keyword evidence="6" id="KW-0769">Symport</keyword>
<keyword evidence="4" id="KW-0762">Sugar transport</keyword>
<feature type="transmembrane region" description="Helical" evidence="10">
    <location>
        <begin position="136"/>
        <end position="157"/>
    </location>
</feature>
<dbReference type="Pfam" id="PF00083">
    <property type="entry name" value="Sugar_tr"/>
    <property type="match status" value="1"/>
</dbReference>
<feature type="transmembrane region" description="Helical" evidence="10">
    <location>
        <begin position="319"/>
        <end position="341"/>
    </location>
</feature>
<feature type="transmembrane region" description="Helical" evidence="10">
    <location>
        <begin position="169"/>
        <end position="190"/>
    </location>
</feature>
<sequence length="500" mass="55596">MIQEDNAQREGKKYGGKVTPFVLVICLVAATGGLIFGYDVGVTGATTSNEFLRKFFPSVYIKMKCELDKEDGYCKYDSQMLTLFTSSIYMAAMVAPIFASSVTTAYGRRTSMILGGLVFFVGSLLGSAAMNIQMLIIGRLLLGVGVGFGNQSVPVYLSEMAPTKLRGALNIFFQMAITVGILVSSLVHYSTSNLGGDWGWRFPLGFAAILGLIMALGSLLLPDTPNFILTKGQNGKAKELLQKIRGTEEVDDEFQELFKASEAAKKVENPWKSITERRHRPQFVLCILIPFFQQLTGINVVMFYAPVLFKTLGFGDRAALMSAVLTGIVNVLATLVAILLVDKLGRRFLFFQGAIQMIICQTTVAVMIGLRYGSTGEGFFTTTEANMALFLICAYVAAFAWSWGPLGWLVPSEICPLEIRSVGQAINVSLNMTLTFAINQGFLSMLCYMKFGLFFFFVLFQIMMTIFIYFFVPETKRVPIEDMKRVWKAHWFWQDFVPDY</sequence>
<dbReference type="InterPro" id="IPR003663">
    <property type="entry name" value="Sugar/inositol_transpt"/>
</dbReference>
<dbReference type="InterPro" id="IPR020846">
    <property type="entry name" value="MFS_dom"/>
</dbReference>
<feature type="transmembrane region" description="Helical" evidence="10">
    <location>
        <begin position="202"/>
        <end position="221"/>
    </location>
</feature>
<name>A0AAW2BM73_9ROSI</name>
<dbReference type="GO" id="GO:0015293">
    <property type="term" value="F:symporter activity"/>
    <property type="evidence" value="ECO:0007669"/>
    <property type="project" value="UniProtKB-KW"/>
</dbReference>
<dbReference type="AlphaFoldDB" id="A0AAW2BM73"/>
<keyword evidence="7 10" id="KW-1133">Transmembrane helix</keyword>
<organism evidence="12 13">
    <name type="scientific">Lithocarpus litseifolius</name>
    <dbReference type="NCBI Taxonomy" id="425828"/>
    <lineage>
        <taxon>Eukaryota</taxon>
        <taxon>Viridiplantae</taxon>
        <taxon>Streptophyta</taxon>
        <taxon>Embryophyta</taxon>
        <taxon>Tracheophyta</taxon>
        <taxon>Spermatophyta</taxon>
        <taxon>Magnoliopsida</taxon>
        <taxon>eudicotyledons</taxon>
        <taxon>Gunneridae</taxon>
        <taxon>Pentapetalae</taxon>
        <taxon>rosids</taxon>
        <taxon>fabids</taxon>
        <taxon>Fagales</taxon>
        <taxon>Fagaceae</taxon>
        <taxon>Lithocarpus</taxon>
    </lineage>
</organism>
<dbReference type="NCBIfam" id="TIGR00879">
    <property type="entry name" value="SP"/>
    <property type="match status" value="1"/>
</dbReference>
<feature type="transmembrane region" description="Helical" evidence="10">
    <location>
        <begin position="21"/>
        <end position="38"/>
    </location>
</feature>
<gene>
    <name evidence="12" type="ORF">SO802_032016</name>
</gene>
<feature type="transmembrane region" description="Helical" evidence="10">
    <location>
        <begin position="80"/>
        <end position="99"/>
    </location>
</feature>
<dbReference type="PROSITE" id="PS00216">
    <property type="entry name" value="SUGAR_TRANSPORT_1"/>
    <property type="match status" value="1"/>
</dbReference>
<evidence type="ECO:0000256" key="8">
    <source>
        <dbReference type="ARBA" id="ARBA00023136"/>
    </source>
</evidence>
<dbReference type="PROSITE" id="PS00217">
    <property type="entry name" value="SUGAR_TRANSPORT_2"/>
    <property type="match status" value="1"/>
</dbReference>
<proteinExistence type="inferred from homology"/>
<evidence type="ECO:0000313" key="13">
    <source>
        <dbReference type="Proteomes" id="UP001459277"/>
    </source>
</evidence>
<feature type="domain" description="Major facilitator superfamily (MFS) profile" evidence="11">
    <location>
        <begin position="25"/>
        <end position="476"/>
    </location>
</feature>
<keyword evidence="3 9" id="KW-0813">Transport</keyword>
<feature type="transmembrane region" description="Helical" evidence="10">
    <location>
        <begin position="388"/>
        <end position="410"/>
    </location>
</feature>
<dbReference type="GO" id="GO:0015145">
    <property type="term" value="F:monosaccharide transmembrane transporter activity"/>
    <property type="evidence" value="ECO:0007669"/>
    <property type="project" value="InterPro"/>
</dbReference>
<dbReference type="Proteomes" id="UP001459277">
    <property type="component" value="Unassembled WGS sequence"/>
</dbReference>
<evidence type="ECO:0000256" key="2">
    <source>
        <dbReference type="ARBA" id="ARBA00010992"/>
    </source>
</evidence>
<accession>A0AAW2BM73</accession>
<dbReference type="PANTHER" id="PTHR23500:SF460">
    <property type="entry name" value="SUGAR TRANSPORT PROTEIN 11"/>
    <property type="match status" value="1"/>
</dbReference>
<dbReference type="InterPro" id="IPR045262">
    <property type="entry name" value="STP/PLT_plant"/>
</dbReference>
<feature type="transmembrane region" description="Helical" evidence="10">
    <location>
        <begin position="448"/>
        <end position="472"/>
    </location>
</feature>
<dbReference type="CDD" id="cd17361">
    <property type="entry name" value="MFS_STP"/>
    <property type="match status" value="1"/>
</dbReference>
<evidence type="ECO:0000256" key="10">
    <source>
        <dbReference type="SAM" id="Phobius"/>
    </source>
</evidence>
<protein>
    <recommendedName>
        <fullName evidence="11">Major facilitator superfamily (MFS) profile domain-containing protein</fullName>
    </recommendedName>
</protein>
<evidence type="ECO:0000256" key="7">
    <source>
        <dbReference type="ARBA" id="ARBA00022989"/>
    </source>
</evidence>
<reference evidence="12 13" key="1">
    <citation type="submission" date="2024-01" db="EMBL/GenBank/DDBJ databases">
        <title>A telomere-to-telomere, gap-free genome of sweet tea (Lithocarpus litseifolius).</title>
        <authorList>
            <person name="Zhou J."/>
        </authorList>
    </citation>
    <scope>NUCLEOTIDE SEQUENCE [LARGE SCALE GENOMIC DNA]</scope>
    <source>
        <strain evidence="12">Zhou-2022a</strain>
        <tissue evidence="12">Leaf</tissue>
    </source>
</reference>
<dbReference type="PRINTS" id="PR00171">
    <property type="entry name" value="SUGRTRNSPORT"/>
</dbReference>
<dbReference type="InterPro" id="IPR005828">
    <property type="entry name" value="MFS_sugar_transport-like"/>
</dbReference>
<dbReference type="InterPro" id="IPR044778">
    <property type="entry name" value="MFS_STP/MST-like_plant"/>
</dbReference>
<keyword evidence="13" id="KW-1185">Reference proteome</keyword>
<dbReference type="EMBL" id="JAZDWU010000011">
    <property type="protein sequence ID" value="KAK9987065.1"/>
    <property type="molecule type" value="Genomic_DNA"/>
</dbReference>
<comment type="subcellular location">
    <subcellularLocation>
        <location evidence="1">Membrane</location>
        <topology evidence="1">Multi-pass membrane protein</topology>
    </subcellularLocation>
</comment>
<feature type="transmembrane region" description="Helical" evidence="10">
    <location>
        <begin position="283"/>
        <end position="307"/>
    </location>
</feature>
<dbReference type="FunFam" id="1.20.1250.20:FF:000002">
    <property type="entry name" value="Sugar transport protein 13"/>
    <property type="match status" value="1"/>
</dbReference>
<dbReference type="InterPro" id="IPR005829">
    <property type="entry name" value="Sugar_transporter_CS"/>
</dbReference>
<dbReference type="PROSITE" id="PS50850">
    <property type="entry name" value="MFS"/>
    <property type="match status" value="1"/>
</dbReference>
<feature type="transmembrane region" description="Helical" evidence="10">
    <location>
        <begin position="348"/>
        <end position="368"/>
    </location>
</feature>
<evidence type="ECO:0000256" key="3">
    <source>
        <dbReference type="ARBA" id="ARBA00022448"/>
    </source>
</evidence>
<evidence type="ECO:0000313" key="12">
    <source>
        <dbReference type="EMBL" id="KAK9987065.1"/>
    </source>
</evidence>
<feature type="transmembrane region" description="Helical" evidence="10">
    <location>
        <begin position="111"/>
        <end position="130"/>
    </location>
</feature>